<dbReference type="Pfam" id="PF20684">
    <property type="entry name" value="Fung_rhodopsin"/>
    <property type="match status" value="1"/>
</dbReference>
<dbReference type="VEuPathDB" id="FungiDB:MFRU_017g01340"/>
<feature type="compositionally biased region" description="Low complexity" evidence="6">
    <location>
        <begin position="415"/>
        <end position="428"/>
    </location>
</feature>
<feature type="transmembrane region" description="Helical" evidence="7">
    <location>
        <begin position="50"/>
        <end position="72"/>
    </location>
</feature>
<keyword evidence="4 7" id="KW-0472">Membrane</keyword>
<feature type="domain" description="Rhodopsin" evidence="8">
    <location>
        <begin position="34"/>
        <end position="276"/>
    </location>
</feature>
<feature type="region of interest" description="Disordered" evidence="6">
    <location>
        <begin position="295"/>
        <end position="314"/>
    </location>
</feature>
<accession>A0A5M9JKQ7</accession>
<reference evidence="9 10" key="1">
    <citation type="submission" date="2019-06" db="EMBL/GenBank/DDBJ databases">
        <title>Genome Sequence of the Brown Rot Fungal Pathogen Monilinia fructicola.</title>
        <authorList>
            <person name="De Miccolis Angelini R.M."/>
            <person name="Landi L."/>
            <person name="Abate D."/>
            <person name="Pollastro S."/>
            <person name="Romanazzi G."/>
            <person name="Faretra F."/>
        </authorList>
    </citation>
    <scope>NUCLEOTIDE SEQUENCE [LARGE SCALE GENOMIC DNA]</scope>
    <source>
        <strain evidence="9 10">Mfrc123</strain>
    </source>
</reference>
<keyword evidence="2 7" id="KW-0812">Transmembrane</keyword>
<dbReference type="AlphaFoldDB" id="A0A5M9JKQ7"/>
<keyword evidence="3 7" id="KW-1133">Transmembrane helix</keyword>
<evidence type="ECO:0000256" key="4">
    <source>
        <dbReference type="ARBA" id="ARBA00023136"/>
    </source>
</evidence>
<evidence type="ECO:0000313" key="10">
    <source>
        <dbReference type="Proteomes" id="UP000322873"/>
    </source>
</evidence>
<evidence type="ECO:0000256" key="5">
    <source>
        <dbReference type="ARBA" id="ARBA00038359"/>
    </source>
</evidence>
<dbReference type="GO" id="GO:0016020">
    <property type="term" value="C:membrane"/>
    <property type="evidence" value="ECO:0007669"/>
    <property type="project" value="UniProtKB-SubCell"/>
</dbReference>
<keyword evidence="10" id="KW-1185">Reference proteome</keyword>
<evidence type="ECO:0000259" key="8">
    <source>
        <dbReference type="Pfam" id="PF20684"/>
    </source>
</evidence>
<organism evidence="9 10">
    <name type="scientific">Monilinia fructicola</name>
    <name type="common">Brown rot fungus</name>
    <name type="synonym">Ciboria fructicola</name>
    <dbReference type="NCBI Taxonomy" id="38448"/>
    <lineage>
        <taxon>Eukaryota</taxon>
        <taxon>Fungi</taxon>
        <taxon>Dikarya</taxon>
        <taxon>Ascomycota</taxon>
        <taxon>Pezizomycotina</taxon>
        <taxon>Leotiomycetes</taxon>
        <taxon>Helotiales</taxon>
        <taxon>Sclerotiniaceae</taxon>
        <taxon>Monilinia</taxon>
    </lineage>
</organism>
<dbReference type="EMBL" id="VICG01000009">
    <property type="protein sequence ID" value="KAA8568973.1"/>
    <property type="molecule type" value="Genomic_DNA"/>
</dbReference>
<feature type="transmembrane region" description="Helical" evidence="7">
    <location>
        <begin position="251"/>
        <end position="271"/>
    </location>
</feature>
<evidence type="ECO:0000256" key="6">
    <source>
        <dbReference type="SAM" id="MobiDB-lite"/>
    </source>
</evidence>
<comment type="similarity">
    <text evidence="5">Belongs to the SAT4 family.</text>
</comment>
<feature type="region of interest" description="Disordered" evidence="6">
    <location>
        <begin position="411"/>
        <end position="439"/>
    </location>
</feature>
<evidence type="ECO:0000256" key="3">
    <source>
        <dbReference type="ARBA" id="ARBA00022989"/>
    </source>
</evidence>
<dbReference type="PANTHER" id="PTHR33048:SF47">
    <property type="entry name" value="INTEGRAL MEMBRANE PROTEIN-RELATED"/>
    <property type="match status" value="1"/>
</dbReference>
<protein>
    <recommendedName>
        <fullName evidence="8">Rhodopsin domain-containing protein</fullName>
    </recommendedName>
</protein>
<feature type="transmembrane region" description="Helical" evidence="7">
    <location>
        <begin position="214"/>
        <end position="231"/>
    </location>
</feature>
<evidence type="ECO:0000256" key="2">
    <source>
        <dbReference type="ARBA" id="ARBA00022692"/>
    </source>
</evidence>
<proteinExistence type="inferred from homology"/>
<dbReference type="InterPro" id="IPR049326">
    <property type="entry name" value="Rhodopsin_dom_fungi"/>
</dbReference>
<evidence type="ECO:0000256" key="1">
    <source>
        <dbReference type="ARBA" id="ARBA00004141"/>
    </source>
</evidence>
<name>A0A5M9JKQ7_MONFR</name>
<feature type="transmembrane region" description="Helical" evidence="7">
    <location>
        <begin position="92"/>
        <end position="122"/>
    </location>
</feature>
<gene>
    <name evidence="9" type="ORF">EYC84_007945</name>
</gene>
<dbReference type="PANTHER" id="PTHR33048">
    <property type="entry name" value="PTH11-LIKE INTEGRAL MEMBRANE PROTEIN (AFU_ORTHOLOGUE AFUA_5G11245)"/>
    <property type="match status" value="1"/>
</dbReference>
<dbReference type="Proteomes" id="UP000322873">
    <property type="component" value="Unassembled WGS sequence"/>
</dbReference>
<feature type="transmembrane region" description="Helical" evidence="7">
    <location>
        <begin position="134"/>
        <end position="163"/>
    </location>
</feature>
<sequence>MSPSPYPEGTPYRGHIVLSVAIAFTILETVFVALRYWAQHLARKPFGVDDGLILLAYLLCIAGTIVALIGISNPGGIGYHIIDVATYNPTALVLWAKILVIGAITYVASCCIPKVVILSLYLRIFTSRSSRLTCYILIFVVVSLAIADTVAAAVMCLPLDYLWNKSIPGGKCINIAAFYRWGSLPNAVSDLFILLVPLPTVWKLQVENRVKIGLTITFLTGSIGMVTSIVRCVEFFSHDPVLDGTWSGVTFLYWSIIEPAVYLIAACLPCYRPLIKPFTRKVSGTLGTRGKLAAKSGSGYGSGSGTKSGDRAGFENLERGAGKEAFVLREIRITTSVKQSDEISVFGVCSVVDSWLRERRMGSKIITADRDEIWYEQPTQKSPTRASTLSVLYLFFFFQQPVNPNMQMKMSTALPQKKPSTKPEPSTPGMNPPVAVTSD</sequence>
<comment type="subcellular location">
    <subcellularLocation>
        <location evidence="1">Membrane</location>
        <topology evidence="1">Multi-pass membrane protein</topology>
    </subcellularLocation>
</comment>
<evidence type="ECO:0000313" key="9">
    <source>
        <dbReference type="EMBL" id="KAA8568973.1"/>
    </source>
</evidence>
<feature type="transmembrane region" description="Helical" evidence="7">
    <location>
        <begin position="12"/>
        <end position="38"/>
    </location>
</feature>
<comment type="caution">
    <text evidence="9">The sequence shown here is derived from an EMBL/GenBank/DDBJ whole genome shotgun (WGS) entry which is preliminary data.</text>
</comment>
<dbReference type="InterPro" id="IPR052337">
    <property type="entry name" value="SAT4-like"/>
</dbReference>
<evidence type="ECO:0000256" key="7">
    <source>
        <dbReference type="SAM" id="Phobius"/>
    </source>
</evidence>
<feature type="transmembrane region" description="Helical" evidence="7">
    <location>
        <begin position="183"/>
        <end position="202"/>
    </location>
</feature>